<dbReference type="Proteomes" id="UP000886890">
    <property type="component" value="Unassembled WGS sequence"/>
</dbReference>
<evidence type="ECO:0000256" key="1">
    <source>
        <dbReference type="ARBA" id="ARBA00004651"/>
    </source>
</evidence>
<name>A0A9D1XEZ5_9FIRM</name>
<feature type="transmembrane region" description="Helical" evidence="2">
    <location>
        <begin position="354"/>
        <end position="372"/>
    </location>
</feature>
<feature type="transmembrane region" description="Helical" evidence="2">
    <location>
        <begin position="227"/>
        <end position="246"/>
    </location>
</feature>
<dbReference type="AlphaFoldDB" id="A0A9D1XEZ5"/>
<dbReference type="Gene3D" id="1.20.1250.20">
    <property type="entry name" value="MFS general substrate transporter like domains"/>
    <property type="match status" value="1"/>
</dbReference>
<keyword evidence="2" id="KW-0472">Membrane</keyword>
<comment type="subcellular location">
    <subcellularLocation>
        <location evidence="1">Cell membrane</location>
        <topology evidence="1">Multi-pass membrane protein</topology>
    </subcellularLocation>
</comment>
<feature type="transmembrane region" description="Helical" evidence="2">
    <location>
        <begin position="191"/>
        <end position="215"/>
    </location>
</feature>
<sequence length="379" mass="41987">MVFYAPVSLLVRTRMGITLEQFFILQAILSATIFFFEIPSGFLSDFFGYRQTIILSFLLNFAARILMLLAQDFRMFAAEAVLEGMAAALNSGTISGYVYSISGRDSYDIDMAEINRCSDLGFLVSTLGFSVIYQLLGMRGLLFGTAAAAFAAFLVSCGLQECPVQREQKTDHRSSGRWKNTGKQPGGPPGLADLVCVLGISLASLAFLLINFFYVTILGELGMDETYMTAVILLYTAVQILIPWIIRKRKRLQKGRSWKHLNDILSSLAAVLVFAVGIAWTENFFVLIPMLLLPAALQLLQIDVETYQNLCIDRKGLSKNRVTVLSGYSMVSNALEIGFLFGSSQIGTLGIRPLFWGLGILVLFAMGIVVLLRRKEIRR</sequence>
<dbReference type="InterPro" id="IPR053160">
    <property type="entry name" value="MFS_DHA3_Transporter"/>
</dbReference>
<feature type="transmembrane region" description="Helical" evidence="2">
    <location>
        <begin position="22"/>
        <end position="43"/>
    </location>
</feature>
<dbReference type="GO" id="GO:0022857">
    <property type="term" value="F:transmembrane transporter activity"/>
    <property type="evidence" value="ECO:0007669"/>
    <property type="project" value="InterPro"/>
</dbReference>
<organism evidence="3 4">
    <name type="scientific">Candidatus Fusicatenibacter merdavium</name>
    <dbReference type="NCBI Taxonomy" id="2838600"/>
    <lineage>
        <taxon>Bacteria</taxon>
        <taxon>Bacillati</taxon>
        <taxon>Bacillota</taxon>
        <taxon>Clostridia</taxon>
        <taxon>Lachnospirales</taxon>
        <taxon>Lachnospiraceae</taxon>
        <taxon>Fusicatenibacter</taxon>
    </lineage>
</organism>
<gene>
    <name evidence="3" type="ORF">H9734_10375</name>
</gene>
<feature type="transmembrane region" description="Helical" evidence="2">
    <location>
        <begin position="142"/>
        <end position="159"/>
    </location>
</feature>
<dbReference type="SUPFAM" id="SSF103473">
    <property type="entry name" value="MFS general substrate transporter"/>
    <property type="match status" value="1"/>
</dbReference>
<dbReference type="PANTHER" id="PTHR23530">
    <property type="entry name" value="TRANSPORT PROTEIN-RELATED"/>
    <property type="match status" value="1"/>
</dbReference>
<evidence type="ECO:0000313" key="3">
    <source>
        <dbReference type="EMBL" id="HIX77985.1"/>
    </source>
</evidence>
<comment type="caution">
    <text evidence="3">The sequence shown here is derived from an EMBL/GenBank/DDBJ whole genome shotgun (WGS) entry which is preliminary data.</text>
</comment>
<proteinExistence type="predicted"/>
<dbReference type="InterPro" id="IPR011701">
    <property type="entry name" value="MFS"/>
</dbReference>
<reference evidence="3" key="2">
    <citation type="submission" date="2021-04" db="EMBL/GenBank/DDBJ databases">
        <authorList>
            <person name="Gilroy R."/>
        </authorList>
    </citation>
    <scope>NUCLEOTIDE SEQUENCE</scope>
    <source>
        <strain evidence="3">CHK183-1962</strain>
    </source>
</reference>
<dbReference type="Pfam" id="PF07690">
    <property type="entry name" value="MFS_1"/>
    <property type="match status" value="1"/>
</dbReference>
<protein>
    <submittedName>
        <fullName evidence="3">MFS transporter</fullName>
    </submittedName>
</protein>
<keyword evidence="2" id="KW-1133">Transmembrane helix</keyword>
<evidence type="ECO:0000256" key="2">
    <source>
        <dbReference type="SAM" id="Phobius"/>
    </source>
</evidence>
<feature type="transmembrane region" description="Helical" evidence="2">
    <location>
        <begin position="49"/>
        <end position="70"/>
    </location>
</feature>
<dbReference type="GO" id="GO:0005886">
    <property type="term" value="C:plasma membrane"/>
    <property type="evidence" value="ECO:0007669"/>
    <property type="project" value="UniProtKB-SubCell"/>
</dbReference>
<accession>A0A9D1XEZ5</accession>
<evidence type="ECO:0000313" key="4">
    <source>
        <dbReference type="Proteomes" id="UP000886890"/>
    </source>
</evidence>
<dbReference type="InterPro" id="IPR036259">
    <property type="entry name" value="MFS_trans_sf"/>
</dbReference>
<feature type="transmembrane region" description="Helical" evidence="2">
    <location>
        <begin position="120"/>
        <end position="136"/>
    </location>
</feature>
<dbReference type="PANTHER" id="PTHR23530:SF1">
    <property type="entry name" value="PERMEASE, MAJOR FACILITATOR SUPERFAMILY-RELATED"/>
    <property type="match status" value="1"/>
</dbReference>
<feature type="transmembrane region" description="Helical" evidence="2">
    <location>
        <begin position="258"/>
        <end position="278"/>
    </location>
</feature>
<keyword evidence="2" id="KW-0812">Transmembrane</keyword>
<dbReference type="EMBL" id="DXEK01000170">
    <property type="protein sequence ID" value="HIX77985.1"/>
    <property type="molecule type" value="Genomic_DNA"/>
</dbReference>
<reference evidence="3" key="1">
    <citation type="journal article" date="2021" name="PeerJ">
        <title>Extensive microbial diversity within the chicken gut microbiome revealed by metagenomics and culture.</title>
        <authorList>
            <person name="Gilroy R."/>
            <person name="Ravi A."/>
            <person name="Getino M."/>
            <person name="Pursley I."/>
            <person name="Horton D.L."/>
            <person name="Alikhan N.F."/>
            <person name="Baker D."/>
            <person name="Gharbi K."/>
            <person name="Hall N."/>
            <person name="Watson M."/>
            <person name="Adriaenssens E.M."/>
            <person name="Foster-Nyarko E."/>
            <person name="Jarju S."/>
            <person name="Secka A."/>
            <person name="Antonio M."/>
            <person name="Oren A."/>
            <person name="Chaudhuri R.R."/>
            <person name="La Ragione R."/>
            <person name="Hildebrand F."/>
            <person name="Pallen M.J."/>
        </authorList>
    </citation>
    <scope>NUCLEOTIDE SEQUENCE</scope>
    <source>
        <strain evidence="3">CHK183-1962</strain>
    </source>
</reference>